<evidence type="ECO:0000313" key="1">
    <source>
        <dbReference type="EMBL" id="PMD35122.1"/>
    </source>
</evidence>
<dbReference type="EMBL" id="KZ613952">
    <property type="protein sequence ID" value="PMD35122.1"/>
    <property type="molecule type" value="Genomic_DNA"/>
</dbReference>
<dbReference type="Proteomes" id="UP000235786">
    <property type="component" value="Unassembled WGS sequence"/>
</dbReference>
<dbReference type="SUPFAM" id="SSF46689">
    <property type="entry name" value="Homeodomain-like"/>
    <property type="match status" value="1"/>
</dbReference>
<evidence type="ECO:0008006" key="3">
    <source>
        <dbReference type="Google" id="ProtNLM"/>
    </source>
</evidence>
<dbReference type="AlphaFoldDB" id="A0A2J6R9D3"/>
<accession>A0A2J6R9D3</accession>
<evidence type="ECO:0000313" key="2">
    <source>
        <dbReference type="Proteomes" id="UP000235786"/>
    </source>
</evidence>
<dbReference type="STRING" id="1149755.A0A2J6R9D3"/>
<dbReference type="OrthoDB" id="3541716at2759"/>
<keyword evidence="2" id="KW-1185">Reference proteome</keyword>
<organism evidence="1 2">
    <name type="scientific">Hyaloscypha variabilis (strain UAMH 11265 / GT02V1 / F)</name>
    <name type="common">Meliniomyces variabilis</name>
    <dbReference type="NCBI Taxonomy" id="1149755"/>
    <lineage>
        <taxon>Eukaryota</taxon>
        <taxon>Fungi</taxon>
        <taxon>Dikarya</taxon>
        <taxon>Ascomycota</taxon>
        <taxon>Pezizomycotina</taxon>
        <taxon>Leotiomycetes</taxon>
        <taxon>Helotiales</taxon>
        <taxon>Hyaloscyphaceae</taxon>
        <taxon>Hyaloscypha</taxon>
        <taxon>Hyaloscypha variabilis</taxon>
    </lineage>
</organism>
<sequence length="148" mass="17621">MGYVRKTLRKEHETPKRARFRCLVEQGLSQAEAARQVKVNRTTALKWLHQPSDRRRKGARTGMRPIIPDEKVKEMIQWMTGHFDRRAMPLQDIADVHGIKATNKTILATFARHRYHHHIPNYKPFLSHEHKLQRYAFAIANWDRTKEY</sequence>
<proteinExistence type="predicted"/>
<protein>
    <recommendedName>
        <fullName evidence="3">Transposase Tc1-like domain-containing protein</fullName>
    </recommendedName>
</protein>
<name>A0A2J6R9D3_HYAVF</name>
<dbReference type="InterPro" id="IPR009057">
    <property type="entry name" value="Homeodomain-like_sf"/>
</dbReference>
<reference evidence="1 2" key="1">
    <citation type="submission" date="2016-04" db="EMBL/GenBank/DDBJ databases">
        <title>A degradative enzymes factory behind the ericoid mycorrhizal symbiosis.</title>
        <authorList>
            <consortium name="DOE Joint Genome Institute"/>
            <person name="Martino E."/>
            <person name="Morin E."/>
            <person name="Grelet G."/>
            <person name="Kuo A."/>
            <person name="Kohler A."/>
            <person name="Daghino S."/>
            <person name="Barry K."/>
            <person name="Choi C."/>
            <person name="Cichocki N."/>
            <person name="Clum A."/>
            <person name="Copeland A."/>
            <person name="Hainaut M."/>
            <person name="Haridas S."/>
            <person name="Labutti K."/>
            <person name="Lindquist E."/>
            <person name="Lipzen A."/>
            <person name="Khouja H.-R."/>
            <person name="Murat C."/>
            <person name="Ohm R."/>
            <person name="Olson A."/>
            <person name="Spatafora J."/>
            <person name="Veneault-Fourrey C."/>
            <person name="Henrissat B."/>
            <person name="Grigoriev I."/>
            <person name="Martin F."/>
            <person name="Perotto S."/>
        </authorList>
    </citation>
    <scope>NUCLEOTIDE SEQUENCE [LARGE SCALE GENOMIC DNA]</scope>
    <source>
        <strain evidence="1 2">F</strain>
    </source>
</reference>
<gene>
    <name evidence="1" type="ORF">L207DRAFT_587439</name>
</gene>